<dbReference type="SUPFAM" id="SSF52374">
    <property type="entry name" value="Nucleotidylyl transferase"/>
    <property type="match status" value="1"/>
</dbReference>
<dbReference type="OrthoDB" id="5295945at2"/>
<organism evidence="12 13">
    <name type="scientific">Parathermosynechococcus lividus PCC 6715</name>
    <dbReference type="NCBI Taxonomy" id="1917166"/>
    <lineage>
        <taxon>Bacteria</taxon>
        <taxon>Bacillati</taxon>
        <taxon>Cyanobacteriota</taxon>
        <taxon>Cyanophyceae</taxon>
        <taxon>Acaryochloridales</taxon>
        <taxon>Thermosynechococcaceae</taxon>
        <taxon>Parathermosynechococcus</taxon>
    </lineage>
</organism>
<dbReference type="InterPro" id="IPR005248">
    <property type="entry name" value="NadD/NMNAT"/>
</dbReference>
<evidence type="ECO:0000256" key="5">
    <source>
        <dbReference type="ARBA" id="ARBA00022679"/>
    </source>
</evidence>
<evidence type="ECO:0000256" key="7">
    <source>
        <dbReference type="ARBA" id="ARBA00022741"/>
    </source>
</evidence>
<dbReference type="Pfam" id="PF01467">
    <property type="entry name" value="CTP_transf_like"/>
    <property type="match status" value="1"/>
</dbReference>
<keyword evidence="13" id="KW-1185">Reference proteome</keyword>
<dbReference type="GO" id="GO:0005524">
    <property type="term" value="F:ATP binding"/>
    <property type="evidence" value="ECO:0007669"/>
    <property type="project" value="UniProtKB-KW"/>
</dbReference>
<dbReference type="RefSeq" id="WP_099799378.1">
    <property type="nucleotide sequence ID" value="NZ_CP018092.1"/>
</dbReference>
<evidence type="ECO:0000256" key="3">
    <source>
        <dbReference type="ARBA" id="ARBA00012389"/>
    </source>
</evidence>
<comment type="pathway">
    <text evidence="2">Cofactor biosynthesis; NAD(+) biosynthesis; deamido-NAD(+) from nicotinate D-ribonucleotide: step 1/1.</text>
</comment>
<dbReference type="NCBIfam" id="NF000842">
    <property type="entry name" value="PRK00071.2-1"/>
    <property type="match status" value="1"/>
</dbReference>
<dbReference type="AlphaFoldDB" id="A0A2D2Q3E9"/>
<keyword evidence="6 12" id="KW-0548">Nucleotidyltransferase</keyword>
<dbReference type="EC" id="2.7.7.18" evidence="3"/>
<dbReference type="KEGG" id="slw:BRW62_10150"/>
<dbReference type="InterPro" id="IPR014729">
    <property type="entry name" value="Rossmann-like_a/b/a_fold"/>
</dbReference>
<evidence type="ECO:0000256" key="2">
    <source>
        <dbReference type="ARBA" id="ARBA00005019"/>
    </source>
</evidence>
<dbReference type="InterPro" id="IPR004821">
    <property type="entry name" value="Cyt_trans-like"/>
</dbReference>
<keyword evidence="7" id="KW-0547">Nucleotide-binding</keyword>
<keyword evidence="8" id="KW-0067">ATP-binding</keyword>
<keyword evidence="5 12" id="KW-0808">Transferase</keyword>
<dbReference type="CDD" id="cd02165">
    <property type="entry name" value="NMNAT"/>
    <property type="match status" value="1"/>
</dbReference>
<dbReference type="GO" id="GO:0009435">
    <property type="term" value="P:NAD+ biosynthetic process"/>
    <property type="evidence" value="ECO:0007669"/>
    <property type="project" value="UniProtKB-UniPathway"/>
</dbReference>
<keyword evidence="9" id="KW-0520">NAD</keyword>
<sequence>MRIALFGTSADPPTTAHGDILQWLSDRYDRVLVWAADNPFKVQQTPLPLRQTMLGLLVQHLNCPNIEHRAELSHRYTLHSVEAARAQWPQDSFTLVVGSDVLPKLRHWYRVEDLLRQVSLLVLQRPGVVIDREDWQALQTLCHHLELANYRGPQVSSTTYRQEGDPQQLLPAIAQYIQQQGLYS</sequence>
<evidence type="ECO:0000256" key="10">
    <source>
        <dbReference type="ARBA" id="ARBA00048721"/>
    </source>
</evidence>
<evidence type="ECO:0000256" key="9">
    <source>
        <dbReference type="ARBA" id="ARBA00023027"/>
    </source>
</evidence>
<dbReference type="PANTHER" id="PTHR39321:SF3">
    <property type="entry name" value="PHOSPHOPANTETHEINE ADENYLYLTRANSFERASE"/>
    <property type="match status" value="1"/>
</dbReference>
<protein>
    <recommendedName>
        <fullName evidence="3">nicotinate-nucleotide adenylyltransferase</fullName>
        <ecNumber evidence="3">2.7.7.18</ecNumber>
    </recommendedName>
</protein>
<comment type="function">
    <text evidence="1">Catalyzes the reversible adenylation of nicotinate mononucleotide (NaMN) to nicotinic acid adenine dinucleotide (NaAD).</text>
</comment>
<evidence type="ECO:0000256" key="8">
    <source>
        <dbReference type="ARBA" id="ARBA00022840"/>
    </source>
</evidence>
<reference evidence="12 13" key="1">
    <citation type="submission" date="2016-11" db="EMBL/GenBank/DDBJ databases">
        <title>Complete genome sequence of thermophilic cyanobacteria strain Synechococcus sp. PCC6715.</title>
        <authorList>
            <person name="Tang J."/>
            <person name="Daroch M."/>
            <person name="Liang Y."/>
            <person name="Jiang D."/>
            <person name="Shah M."/>
        </authorList>
    </citation>
    <scope>NUCLEOTIDE SEQUENCE [LARGE SCALE GENOMIC DNA]</scope>
    <source>
        <strain evidence="12 13">PCC 6715</strain>
    </source>
</reference>
<dbReference type="Proteomes" id="UP000231057">
    <property type="component" value="Chromosome"/>
</dbReference>
<feature type="domain" description="Cytidyltransferase-like" evidence="11">
    <location>
        <begin position="5"/>
        <end position="162"/>
    </location>
</feature>
<keyword evidence="4" id="KW-0662">Pyridine nucleotide biosynthesis</keyword>
<evidence type="ECO:0000313" key="12">
    <source>
        <dbReference type="EMBL" id="ATS19040.1"/>
    </source>
</evidence>
<reference evidence="13" key="2">
    <citation type="journal article" date="2022" name="Front. Microbiol.">
        <title>Comparative Genomic Analysis Revealed Distinct Molecular Components and Organization of CO2-Concentrating Mechanism in Thermophilic Cyanobacteria.</title>
        <authorList>
            <person name="Tang J."/>
            <person name="Zhou H."/>
            <person name="Yao D."/>
            <person name="Riaz S."/>
            <person name="You D."/>
            <person name="Klepacz-Smolka A."/>
            <person name="Daroch M."/>
        </authorList>
    </citation>
    <scope>NUCLEOTIDE SEQUENCE [LARGE SCALE GENOMIC DNA]</scope>
    <source>
        <strain evidence="13">PCC 6715</strain>
    </source>
</reference>
<dbReference type="Gene3D" id="3.40.50.620">
    <property type="entry name" value="HUPs"/>
    <property type="match status" value="1"/>
</dbReference>
<evidence type="ECO:0000256" key="1">
    <source>
        <dbReference type="ARBA" id="ARBA00002324"/>
    </source>
</evidence>
<dbReference type="PANTHER" id="PTHR39321">
    <property type="entry name" value="NICOTINATE-NUCLEOTIDE ADENYLYLTRANSFERASE-RELATED"/>
    <property type="match status" value="1"/>
</dbReference>
<dbReference type="EMBL" id="CP018092">
    <property type="protein sequence ID" value="ATS19040.1"/>
    <property type="molecule type" value="Genomic_DNA"/>
</dbReference>
<dbReference type="GO" id="GO:0004515">
    <property type="term" value="F:nicotinate-nucleotide adenylyltransferase activity"/>
    <property type="evidence" value="ECO:0007669"/>
    <property type="project" value="UniProtKB-EC"/>
</dbReference>
<gene>
    <name evidence="12" type="ORF">BRW62_10150</name>
</gene>
<evidence type="ECO:0000256" key="6">
    <source>
        <dbReference type="ARBA" id="ARBA00022695"/>
    </source>
</evidence>
<dbReference type="UniPathway" id="UPA00253">
    <property type="reaction ID" value="UER00332"/>
</dbReference>
<evidence type="ECO:0000259" key="11">
    <source>
        <dbReference type="Pfam" id="PF01467"/>
    </source>
</evidence>
<name>A0A2D2Q3E9_PARLV</name>
<evidence type="ECO:0000313" key="13">
    <source>
        <dbReference type="Proteomes" id="UP000231057"/>
    </source>
</evidence>
<comment type="catalytic activity">
    <reaction evidence="10">
        <text>nicotinate beta-D-ribonucleotide + ATP + H(+) = deamido-NAD(+) + diphosphate</text>
        <dbReference type="Rhea" id="RHEA:22860"/>
        <dbReference type="ChEBI" id="CHEBI:15378"/>
        <dbReference type="ChEBI" id="CHEBI:30616"/>
        <dbReference type="ChEBI" id="CHEBI:33019"/>
        <dbReference type="ChEBI" id="CHEBI:57502"/>
        <dbReference type="ChEBI" id="CHEBI:58437"/>
        <dbReference type="EC" id="2.7.7.18"/>
    </reaction>
</comment>
<evidence type="ECO:0000256" key="4">
    <source>
        <dbReference type="ARBA" id="ARBA00022642"/>
    </source>
</evidence>
<proteinExistence type="predicted"/>
<accession>A0A2D2Q3E9</accession>